<dbReference type="AlphaFoldDB" id="A0A1F7RQ84"/>
<evidence type="ECO:0000259" key="4">
    <source>
        <dbReference type="Pfam" id="PF00881"/>
    </source>
</evidence>
<dbReference type="InterPro" id="IPR029479">
    <property type="entry name" value="Nitroreductase"/>
</dbReference>
<gene>
    <name evidence="5" type="ORF">A2161_05705</name>
</gene>
<dbReference type="SUPFAM" id="SSF55469">
    <property type="entry name" value="FMN-dependent nitroreductase-like"/>
    <property type="match status" value="1"/>
</dbReference>
<dbReference type="SUPFAM" id="SSF54593">
    <property type="entry name" value="Glyoxalase/Bleomycin resistance protein/Dihydroxybiphenyl dioxygenase"/>
    <property type="match status" value="1"/>
</dbReference>
<comment type="caution">
    <text evidence="5">The sequence shown here is derived from an EMBL/GenBank/DDBJ whole genome shotgun (WGS) entry which is preliminary data.</text>
</comment>
<evidence type="ECO:0000256" key="3">
    <source>
        <dbReference type="SAM" id="MobiDB-lite"/>
    </source>
</evidence>
<feature type="domain" description="Nitroreductase" evidence="4">
    <location>
        <begin position="124"/>
        <end position="176"/>
    </location>
</feature>
<accession>A0A1F7RQ84</accession>
<feature type="compositionally biased region" description="Basic and acidic residues" evidence="3">
    <location>
        <begin position="267"/>
        <end position="284"/>
    </location>
</feature>
<dbReference type="InterPro" id="IPR029068">
    <property type="entry name" value="Glyas_Bleomycin-R_OHBP_Dase"/>
</dbReference>
<dbReference type="PANTHER" id="PTHR43673:SF10">
    <property type="entry name" value="NADH DEHYDROGENASE_NAD(P)H NITROREDUCTASE XCC3605-RELATED"/>
    <property type="match status" value="1"/>
</dbReference>
<evidence type="ECO:0000256" key="1">
    <source>
        <dbReference type="ARBA" id="ARBA00007118"/>
    </source>
</evidence>
<reference evidence="5 6" key="1">
    <citation type="journal article" date="2016" name="Nat. Commun.">
        <title>Thousands of microbial genomes shed light on interconnected biogeochemical processes in an aquifer system.</title>
        <authorList>
            <person name="Anantharaman K."/>
            <person name="Brown C.T."/>
            <person name="Hug L.A."/>
            <person name="Sharon I."/>
            <person name="Castelle C.J."/>
            <person name="Probst A.J."/>
            <person name="Thomas B.C."/>
            <person name="Singh A."/>
            <person name="Wilkins M.J."/>
            <person name="Karaoz U."/>
            <person name="Brodie E.L."/>
            <person name="Williams K.H."/>
            <person name="Hubbard S.S."/>
            <person name="Banfield J.F."/>
        </authorList>
    </citation>
    <scope>NUCLEOTIDE SEQUENCE [LARGE SCALE GENOMIC DNA]</scope>
</reference>
<evidence type="ECO:0000313" key="5">
    <source>
        <dbReference type="EMBL" id="OGL43631.1"/>
    </source>
</evidence>
<dbReference type="Proteomes" id="UP000179266">
    <property type="component" value="Unassembled WGS sequence"/>
</dbReference>
<dbReference type="Gene3D" id="3.10.180.10">
    <property type="entry name" value="2,3-Dihydroxybiphenyl 1,2-Dioxygenase, domain 1"/>
    <property type="match status" value="1"/>
</dbReference>
<evidence type="ECO:0000256" key="2">
    <source>
        <dbReference type="ARBA" id="ARBA00023002"/>
    </source>
</evidence>
<dbReference type="Gene3D" id="3.40.109.10">
    <property type="entry name" value="NADH Oxidase"/>
    <property type="match status" value="1"/>
</dbReference>
<sequence>MSGILFLNTLNMNKIREFYRSEIGMIVWREQKDCIVLQHGNFLLGFCQRETIDTSGTITFFFDTKEEIDALYHKLISIASSEPKENTKYGIYHFFIKDPESRIVEFQTFLNPVFCYKNGEEMLLTRRSIRNFQTKSIPKDVLHKIFDICRYSPTSKNSQSYYYLIIESKHKLEILGAVRGENSSPIKRAPMAIAICADPTKSRKPEQDACIAAYQLMIACWYYGIGTCWIGSMDSDEIKEKLGIPKEHVIATIIPVGYPAKIPSAPRRRESKEMVKFTEEPKDF</sequence>
<evidence type="ECO:0000313" key="6">
    <source>
        <dbReference type="Proteomes" id="UP000179266"/>
    </source>
</evidence>
<dbReference type="Pfam" id="PF00881">
    <property type="entry name" value="Nitroreductase"/>
    <property type="match status" value="2"/>
</dbReference>
<dbReference type="PANTHER" id="PTHR43673">
    <property type="entry name" value="NAD(P)H NITROREDUCTASE YDGI-RELATED"/>
    <property type="match status" value="1"/>
</dbReference>
<name>A0A1F7RQ84_9BACT</name>
<dbReference type="CDD" id="cd02062">
    <property type="entry name" value="Nitro_FMN_reductase"/>
    <property type="match status" value="1"/>
</dbReference>
<dbReference type="CDD" id="cd06587">
    <property type="entry name" value="VOC"/>
    <property type="match status" value="1"/>
</dbReference>
<proteinExistence type="inferred from homology"/>
<dbReference type="EMBL" id="MGDD01000261">
    <property type="protein sequence ID" value="OGL43631.1"/>
    <property type="molecule type" value="Genomic_DNA"/>
</dbReference>
<organism evidence="5 6">
    <name type="scientific">Candidatus Schekmanbacteria bacterium RBG_13_48_7</name>
    <dbReference type="NCBI Taxonomy" id="1817878"/>
    <lineage>
        <taxon>Bacteria</taxon>
        <taxon>Candidatus Schekmaniibacteriota</taxon>
    </lineage>
</organism>
<dbReference type="GO" id="GO:0016491">
    <property type="term" value="F:oxidoreductase activity"/>
    <property type="evidence" value="ECO:0007669"/>
    <property type="project" value="UniProtKB-KW"/>
</dbReference>
<feature type="region of interest" description="Disordered" evidence="3">
    <location>
        <begin position="264"/>
        <end position="284"/>
    </location>
</feature>
<keyword evidence="2" id="KW-0560">Oxidoreductase</keyword>
<feature type="domain" description="Nitroreductase" evidence="4">
    <location>
        <begin position="185"/>
        <end position="258"/>
    </location>
</feature>
<protein>
    <recommendedName>
        <fullName evidence="4">Nitroreductase domain-containing protein</fullName>
    </recommendedName>
</protein>
<comment type="similarity">
    <text evidence="1">Belongs to the nitroreductase family.</text>
</comment>
<dbReference type="InterPro" id="IPR000415">
    <property type="entry name" value="Nitroreductase-like"/>
</dbReference>